<evidence type="ECO:0000313" key="2">
    <source>
        <dbReference type="EMBL" id="OCT59833.1"/>
    </source>
</evidence>
<sequence>MELLTAPPPSMQHSSGLLCPLYSPTPSDQNYQHGARGETTAPNGTYGQDSEDTETLCKLISGTLMVDWLLVGL</sequence>
<proteinExistence type="predicted"/>
<evidence type="ECO:0000313" key="3">
    <source>
        <dbReference type="Proteomes" id="UP000694892"/>
    </source>
</evidence>
<accession>A0A974BS23</accession>
<gene>
    <name evidence="2" type="ORF">XELAEV_18045851mg</name>
</gene>
<dbReference type="EMBL" id="CM004483">
    <property type="protein sequence ID" value="OCT59833.1"/>
    <property type="molecule type" value="Genomic_DNA"/>
</dbReference>
<dbReference type="Proteomes" id="UP000694892">
    <property type="component" value="Chromosome 9_10S"/>
</dbReference>
<organism evidence="2 3">
    <name type="scientific">Xenopus laevis</name>
    <name type="common">African clawed frog</name>
    <dbReference type="NCBI Taxonomy" id="8355"/>
    <lineage>
        <taxon>Eukaryota</taxon>
        <taxon>Metazoa</taxon>
        <taxon>Chordata</taxon>
        <taxon>Craniata</taxon>
        <taxon>Vertebrata</taxon>
        <taxon>Euteleostomi</taxon>
        <taxon>Amphibia</taxon>
        <taxon>Batrachia</taxon>
        <taxon>Anura</taxon>
        <taxon>Pipoidea</taxon>
        <taxon>Pipidae</taxon>
        <taxon>Xenopodinae</taxon>
        <taxon>Xenopus</taxon>
        <taxon>Xenopus</taxon>
    </lineage>
</organism>
<dbReference type="AlphaFoldDB" id="A0A974BS23"/>
<protein>
    <submittedName>
        <fullName evidence="2">Uncharacterized protein</fullName>
    </submittedName>
</protein>
<evidence type="ECO:0000256" key="1">
    <source>
        <dbReference type="SAM" id="MobiDB-lite"/>
    </source>
</evidence>
<name>A0A974BS23_XENLA</name>
<reference evidence="3" key="1">
    <citation type="journal article" date="2016" name="Nature">
        <title>Genome evolution in the allotetraploid frog Xenopus laevis.</title>
        <authorList>
            <person name="Session A.M."/>
            <person name="Uno Y."/>
            <person name="Kwon T."/>
            <person name="Chapman J.A."/>
            <person name="Toyoda A."/>
            <person name="Takahashi S."/>
            <person name="Fukui A."/>
            <person name="Hikosaka A."/>
            <person name="Suzuki A."/>
            <person name="Kondo M."/>
            <person name="van Heeringen S.J."/>
            <person name="Quigley I."/>
            <person name="Heinz S."/>
            <person name="Ogino H."/>
            <person name="Ochi H."/>
            <person name="Hellsten U."/>
            <person name="Lyons J.B."/>
            <person name="Simakov O."/>
            <person name="Putnam N."/>
            <person name="Stites J."/>
            <person name="Kuroki Y."/>
            <person name="Tanaka T."/>
            <person name="Michiue T."/>
            <person name="Watanabe M."/>
            <person name="Bogdanovic O."/>
            <person name="Lister R."/>
            <person name="Georgiou G."/>
            <person name="Paranjpe S.S."/>
            <person name="van Kruijsbergen I."/>
            <person name="Shu S."/>
            <person name="Carlson J."/>
            <person name="Kinoshita T."/>
            <person name="Ohta Y."/>
            <person name="Mawaribuchi S."/>
            <person name="Jenkins J."/>
            <person name="Grimwood J."/>
            <person name="Schmutz J."/>
            <person name="Mitros T."/>
            <person name="Mozaffari S.V."/>
            <person name="Suzuki Y."/>
            <person name="Haramoto Y."/>
            <person name="Yamamoto T.S."/>
            <person name="Takagi C."/>
            <person name="Heald R."/>
            <person name="Miller K."/>
            <person name="Haudenschild C."/>
            <person name="Kitzman J."/>
            <person name="Nakayama T."/>
            <person name="Izutsu Y."/>
            <person name="Robert J."/>
            <person name="Fortriede J."/>
            <person name="Burns K."/>
            <person name="Lotay V."/>
            <person name="Karimi K."/>
            <person name="Yasuoka Y."/>
            <person name="Dichmann D.S."/>
            <person name="Flajnik M.F."/>
            <person name="Houston D.W."/>
            <person name="Shendure J."/>
            <person name="DuPasquier L."/>
            <person name="Vize P.D."/>
            <person name="Zorn A.M."/>
            <person name="Ito M."/>
            <person name="Marcotte E.M."/>
            <person name="Wallingford J.B."/>
            <person name="Ito Y."/>
            <person name="Asashima M."/>
            <person name="Ueno N."/>
            <person name="Matsuda Y."/>
            <person name="Veenstra G.J."/>
            <person name="Fujiyama A."/>
            <person name="Harland R.M."/>
            <person name="Taira M."/>
            <person name="Rokhsar D.S."/>
        </authorList>
    </citation>
    <scope>NUCLEOTIDE SEQUENCE [LARGE SCALE GENOMIC DNA]</scope>
    <source>
        <strain evidence="3">J</strain>
    </source>
</reference>
<feature type="region of interest" description="Disordered" evidence="1">
    <location>
        <begin position="27"/>
        <end position="51"/>
    </location>
</feature>